<reference evidence="1" key="1">
    <citation type="submission" date="2020-04" db="EMBL/GenBank/DDBJ databases">
        <title>Deep metagenomics examines the oral microbiome during advanced dental caries in children, revealing novel taxa and co-occurrences with host molecules.</title>
        <authorList>
            <person name="Baker J.L."/>
            <person name="Morton J.T."/>
            <person name="Dinis M."/>
            <person name="Alvarez R."/>
            <person name="Tran N.C."/>
            <person name="Knight R."/>
            <person name="Edlund A."/>
        </authorList>
    </citation>
    <scope>NUCLEOTIDE SEQUENCE</scope>
    <source>
        <strain evidence="1">JCVI_32_bin.64</strain>
    </source>
</reference>
<feature type="non-terminal residue" evidence="1">
    <location>
        <position position="1"/>
    </location>
</feature>
<protein>
    <submittedName>
        <fullName evidence="1">Uncharacterized protein</fullName>
    </submittedName>
</protein>
<dbReference type="AlphaFoldDB" id="A0A929N4U2"/>
<sequence length="66" mass="7211">AGNALASGRMTGGKLDILGRDARDLAPLARILGYPSGNEGALEERWRQSARRARAVMEHVFWESDS</sequence>
<accession>A0A929N4U2</accession>
<dbReference type="EMBL" id="JABZFZ010000474">
    <property type="protein sequence ID" value="MBF0940754.1"/>
    <property type="molecule type" value="Genomic_DNA"/>
</dbReference>
<organism evidence="1 2">
    <name type="scientific">Schaalia georgiae</name>
    <dbReference type="NCBI Taxonomy" id="52768"/>
    <lineage>
        <taxon>Bacteria</taxon>
        <taxon>Bacillati</taxon>
        <taxon>Actinomycetota</taxon>
        <taxon>Actinomycetes</taxon>
        <taxon>Actinomycetales</taxon>
        <taxon>Actinomycetaceae</taxon>
        <taxon>Schaalia</taxon>
    </lineage>
</organism>
<dbReference type="Proteomes" id="UP000718630">
    <property type="component" value="Unassembled WGS sequence"/>
</dbReference>
<evidence type="ECO:0000313" key="1">
    <source>
        <dbReference type="EMBL" id="MBF0940754.1"/>
    </source>
</evidence>
<name>A0A929N4U2_9ACTO</name>
<evidence type="ECO:0000313" key="2">
    <source>
        <dbReference type="Proteomes" id="UP000718630"/>
    </source>
</evidence>
<proteinExistence type="predicted"/>
<comment type="caution">
    <text evidence="1">The sequence shown here is derived from an EMBL/GenBank/DDBJ whole genome shotgun (WGS) entry which is preliminary data.</text>
</comment>
<gene>
    <name evidence="1" type="ORF">HXK03_07775</name>
</gene>